<evidence type="ECO:0000313" key="4">
    <source>
        <dbReference type="EMBL" id="KAF7360611.1"/>
    </source>
</evidence>
<keyword evidence="2" id="KW-1133">Transmembrane helix</keyword>
<comment type="caution">
    <text evidence="4">The sequence shown here is derived from an EMBL/GenBank/DDBJ whole genome shotgun (WGS) entry which is preliminary data.</text>
</comment>
<organism evidence="4 5">
    <name type="scientific">Mycena venus</name>
    <dbReference type="NCBI Taxonomy" id="2733690"/>
    <lineage>
        <taxon>Eukaryota</taxon>
        <taxon>Fungi</taxon>
        <taxon>Dikarya</taxon>
        <taxon>Basidiomycota</taxon>
        <taxon>Agaricomycotina</taxon>
        <taxon>Agaricomycetes</taxon>
        <taxon>Agaricomycetidae</taxon>
        <taxon>Agaricales</taxon>
        <taxon>Marasmiineae</taxon>
        <taxon>Mycenaceae</taxon>
        <taxon>Mycena</taxon>
    </lineage>
</organism>
<dbReference type="OrthoDB" id="3043648at2759"/>
<keyword evidence="2" id="KW-0812">Transmembrane</keyword>
<evidence type="ECO:0000256" key="2">
    <source>
        <dbReference type="SAM" id="Phobius"/>
    </source>
</evidence>
<feature type="transmembrane region" description="Helical" evidence="2">
    <location>
        <begin position="123"/>
        <end position="143"/>
    </location>
</feature>
<feature type="transmembrane region" description="Helical" evidence="2">
    <location>
        <begin position="163"/>
        <end position="184"/>
    </location>
</feature>
<evidence type="ECO:0000313" key="5">
    <source>
        <dbReference type="Proteomes" id="UP000620124"/>
    </source>
</evidence>
<protein>
    <recommendedName>
        <fullName evidence="3">DUF6534 domain-containing protein</fullName>
    </recommendedName>
</protein>
<sequence>MTTPSVAVQYEVGQWLIGSSIELVVQGVLSTQFVKYFGTSRDDSLALKMFVGGLALLTYAISIHTFTIVWYICVEDFGTVLVPQPKSGGIWLLGLSAVLRAIVGLYVQSYFCWRLFLISRKFYIVAIIAIIFITAFAANVVAVSCYISNGVAQIRTVEKWFNIYLPLCMAGDIALTTSTAYFLIKCRKNVLPQSVGTLNALIRLTFQTAAPATIFALINFFFSLAYPHVYPGARAAASTPWNIVLPKLYAFSMMWTLNARESIRAGLKSTHTGSDFMAASNAGNAGERTMVGDAELGSGEGKLKTSTEPCAPRKSGADFGEPSKKRVHVVGNRHGDAVSGTVGAEESDEELVFACPKNARGSV</sequence>
<feature type="region of interest" description="Disordered" evidence="1">
    <location>
        <begin position="298"/>
        <end position="323"/>
    </location>
</feature>
<gene>
    <name evidence="4" type="ORF">MVEN_00792600</name>
</gene>
<feature type="transmembrane region" description="Helical" evidence="2">
    <location>
        <begin position="90"/>
        <end position="111"/>
    </location>
</feature>
<feature type="transmembrane region" description="Helical" evidence="2">
    <location>
        <begin position="204"/>
        <end position="226"/>
    </location>
</feature>
<evidence type="ECO:0000259" key="3">
    <source>
        <dbReference type="Pfam" id="PF20152"/>
    </source>
</evidence>
<dbReference type="PANTHER" id="PTHR40465:SF1">
    <property type="entry name" value="DUF6534 DOMAIN-CONTAINING PROTEIN"/>
    <property type="match status" value="1"/>
</dbReference>
<dbReference type="Pfam" id="PF20152">
    <property type="entry name" value="DUF6534"/>
    <property type="match status" value="1"/>
</dbReference>
<name>A0A8H7D6F7_9AGAR</name>
<evidence type="ECO:0000256" key="1">
    <source>
        <dbReference type="SAM" id="MobiDB-lite"/>
    </source>
</evidence>
<dbReference type="EMBL" id="JACAZI010000005">
    <property type="protein sequence ID" value="KAF7360611.1"/>
    <property type="molecule type" value="Genomic_DNA"/>
</dbReference>
<reference evidence="4" key="1">
    <citation type="submission" date="2020-05" db="EMBL/GenBank/DDBJ databases">
        <title>Mycena genomes resolve the evolution of fungal bioluminescence.</title>
        <authorList>
            <person name="Tsai I.J."/>
        </authorList>
    </citation>
    <scope>NUCLEOTIDE SEQUENCE</scope>
    <source>
        <strain evidence="4">CCC161011</strain>
    </source>
</reference>
<feature type="domain" description="DUF6534" evidence="3">
    <location>
        <begin position="169"/>
        <end position="262"/>
    </location>
</feature>
<feature type="transmembrane region" description="Helical" evidence="2">
    <location>
        <begin position="12"/>
        <end position="34"/>
    </location>
</feature>
<proteinExistence type="predicted"/>
<keyword evidence="5" id="KW-1185">Reference proteome</keyword>
<keyword evidence="2" id="KW-0472">Membrane</keyword>
<dbReference type="InterPro" id="IPR045339">
    <property type="entry name" value="DUF6534"/>
</dbReference>
<dbReference type="PANTHER" id="PTHR40465">
    <property type="entry name" value="CHROMOSOME 1, WHOLE GENOME SHOTGUN SEQUENCE"/>
    <property type="match status" value="1"/>
</dbReference>
<dbReference type="Proteomes" id="UP000620124">
    <property type="component" value="Unassembled WGS sequence"/>
</dbReference>
<accession>A0A8H7D6F7</accession>
<dbReference type="AlphaFoldDB" id="A0A8H7D6F7"/>
<feature type="transmembrane region" description="Helical" evidence="2">
    <location>
        <begin position="46"/>
        <end position="70"/>
    </location>
</feature>